<reference evidence="9" key="1">
    <citation type="submission" date="2022-03" db="EMBL/GenBank/DDBJ databases">
        <title>A functionally conserved STORR gene fusion in Papaver species that diverged 16.8 million years ago.</title>
        <authorList>
            <person name="Catania T."/>
        </authorList>
    </citation>
    <scope>NUCLEOTIDE SEQUENCE</scope>
    <source>
        <strain evidence="9">S-191538</strain>
    </source>
</reference>
<dbReference type="Proteomes" id="UP001177140">
    <property type="component" value="Unassembled WGS sequence"/>
</dbReference>
<evidence type="ECO:0000256" key="8">
    <source>
        <dbReference type="ARBA" id="ARBA00023180"/>
    </source>
</evidence>
<evidence type="ECO:0000313" key="9">
    <source>
        <dbReference type="EMBL" id="MCL7049982.1"/>
    </source>
</evidence>
<evidence type="ECO:0000256" key="7">
    <source>
        <dbReference type="ARBA" id="ARBA00023136"/>
    </source>
</evidence>
<evidence type="ECO:0000256" key="4">
    <source>
        <dbReference type="ARBA" id="ARBA00022692"/>
    </source>
</evidence>
<dbReference type="FunFam" id="3.80.10.10:FF:000111">
    <property type="entry name" value="LRR receptor-like serine/threonine-protein kinase ERECTA"/>
    <property type="match status" value="1"/>
</dbReference>
<dbReference type="Gene3D" id="3.80.10.10">
    <property type="entry name" value="Ribonuclease Inhibitor"/>
    <property type="match status" value="1"/>
</dbReference>
<evidence type="ECO:0000256" key="3">
    <source>
        <dbReference type="ARBA" id="ARBA00022614"/>
    </source>
</evidence>
<evidence type="ECO:0000313" key="10">
    <source>
        <dbReference type="Proteomes" id="UP001177140"/>
    </source>
</evidence>
<evidence type="ECO:0000256" key="1">
    <source>
        <dbReference type="ARBA" id="ARBA00004167"/>
    </source>
</evidence>
<protein>
    <submittedName>
        <fullName evidence="9">Uncharacterized protein</fullName>
    </submittedName>
</protein>
<comment type="subcellular location">
    <subcellularLocation>
        <location evidence="1">Membrane</location>
        <topology evidence="1">Single-pass membrane protein</topology>
    </subcellularLocation>
</comment>
<keyword evidence="3" id="KW-0433">Leucine-rich repeat</keyword>
<comment type="caution">
    <text evidence="9">The sequence shown here is derived from an EMBL/GenBank/DDBJ whole genome shotgun (WGS) entry which is preliminary data.</text>
</comment>
<evidence type="ECO:0000256" key="6">
    <source>
        <dbReference type="ARBA" id="ARBA00022989"/>
    </source>
</evidence>
<gene>
    <name evidence="9" type="ORF">MKW94_000903</name>
</gene>
<keyword evidence="5" id="KW-0677">Repeat</keyword>
<evidence type="ECO:0000256" key="5">
    <source>
        <dbReference type="ARBA" id="ARBA00022737"/>
    </source>
</evidence>
<dbReference type="SUPFAM" id="SSF52058">
    <property type="entry name" value="L domain-like"/>
    <property type="match status" value="1"/>
</dbReference>
<dbReference type="EMBL" id="JAJJMA010322293">
    <property type="protein sequence ID" value="MCL7049982.1"/>
    <property type="molecule type" value="Genomic_DNA"/>
</dbReference>
<accession>A0AA41VYY5</accession>
<proteinExistence type="inferred from homology"/>
<dbReference type="InterPro" id="IPR032675">
    <property type="entry name" value="LRR_dom_sf"/>
</dbReference>
<keyword evidence="8" id="KW-0325">Glycoprotein</keyword>
<keyword evidence="10" id="KW-1185">Reference proteome</keyword>
<name>A0AA41VYY5_PAPNU</name>
<dbReference type="InterPro" id="IPR001611">
    <property type="entry name" value="Leu-rich_rpt"/>
</dbReference>
<keyword evidence="4" id="KW-0812">Transmembrane</keyword>
<dbReference type="PANTHER" id="PTHR48065">
    <property type="entry name" value="OS10G0469600 PROTEIN"/>
    <property type="match status" value="1"/>
</dbReference>
<keyword evidence="6" id="KW-1133">Transmembrane helix</keyword>
<dbReference type="PANTHER" id="PTHR48065:SF75">
    <property type="entry name" value="LEUCINE-RICH REPEAT-CONTAINING N-TERMINAL PLANT-TYPE DOMAIN-CONTAINING PROTEIN"/>
    <property type="match status" value="1"/>
</dbReference>
<dbReference type="GO" id="GO:0016020">
    <property type="term" value="C:membrane"/>
    <property type="evidence" value="ECO:0007669"/>
    <property type="project" value="UniProtKB-SubCell"/>
</dbReference>
<organism evidence="9 10">
    <name type="scientific">Papaver nudicaule</name>
    <name type="common">Iceland poppy</name>
    <dbReference type="NCBI Taxonomy" id="74823"/>
    <lineage>
        <taxon>Eukaryota</taxon>
        <taxon>Viridiplantae</taxon>
        <taxon>Streptophyta</taxon>
        <taxon>Embryophyta</taxon>
        <taxon>Tracheophyta</taxon>
        <taxon>Spermatophyta</taxon>
        <taxon>Magnoliopsida</taxon>
        <taxon>Ranunculales</taxon>
        <taxon>Papaveraceae</taxon>
        <taxon>Papaveroideae</taxon>
        <taxon>Papaver</taxon>
    </lineage>
</organism>
<sequence>MKLQGLYLAGTGLVGELPQLLTSMSLSFLDLSSNMLFKKLSLLGVLDLHSNKFTGGLSSIFARKFVVRYSIIDLSHNRFVGRIDINIGNLEVMRFLNTLILSNNHLGGWIPKSLGNLDFLKTLKLVNNDLTGIIPEELSNTPLTSIVLSNNKLTGGIPSKVINLFELTEFDVSYNNLTGKIPSHEATLPASSFKGNPGLCGSPLPPCKSA</sequence>
<dbReference type="Pfam" id="PF00560">
    <property type="entry name" value="LRR_1"/>
    <property type="match status" value="4"/>
</dbReference>
<evidence type="ECO:0000256" key="2">
    <source>
        <dbReference type="ARBA" id="ARBA00009592"/>
    </source>
</evidence>
<comment type="similarity">
    <text evidence="2">Belongs to the RLP family.</text>
</comment>
<dbReference type="AlphaFoldDB" id="A0AA41VYY5"/>
<keyword evidence="7" id="KW-0472">Membrane</keyword>